<organism evidence="2 3">
    <name type="scientific">Umbelopsis ramanniana AG</name>
    <dbReference type="NCBI Taxonomy" id="1314678"/>
    <lineage>
        <taxon>Eukaryota</taxon>
        <taxon>Fungi</taxon>
        <taxon>Fungi incertae sedis</taxon>
        <taxon>Mucoromycota</taxon>
        <taxon>Mucoromycotina</taxon>
        <taxon>Umbelopsidomycetes</taxon>
        <taxon>Umbelopsidales</taxon>
        <taxon>Umbelopsidaceae</taxon>
        <taxon>Umbelopsis</taxon>
    </lineage>
</organism>
<dbReference type="AlphaFoldDB" id="A0AAD5HHT0"/>
<feature type="compositionally biased region" description="Polar residues" evidence="1">
    <location>
        <begin position="463"/>
        <end position="472"/>
    </location>
</feature>
<feature type="region of interest" description="Disordered" evidence="1">
    <location>
        <begin position="265"/>
        <end position="284"/>
    </location>
</feature>
<feature type="compositionally biased region" description="Basic and acidic residues" evidence="1">
    <location>
        <begin position="77"/>
        <end position="89"/>
    </location>
</feature>
<feature type="compositionally biased region" description="Basic and acidic residues" evidence="1">
    <location>
        <begin position="159"/>
        <end position="169"/>
    </location>
</feature>
<gene>
    <name evidence="2" type="ORF">K450DRAFT_225716</name>
</gene>
<evidence type="ECO:0000256" key="1">
    <source>
        <dbReference type="SAM" id="MobiDB-lite"/>
    </source>
</evidence>
<feature type="compositionally biased region" description="Basic and acidic residues" evidence="1">
    <location>
        <begin position="184"/>
        <end position="196"/>
    </location>
</feature>
<keyword evidence="3" id="KW-1185">Reference proteome</keyword>
<feature type="region of interest" description="Disordered" evidence="1">
    <location>
        <begin position="601"/>
        <end position="635"/>
    </location>
</feature>
<reference evidence="2" key="1">
    <citation type="submission" date="2021-06" db="EMBL/GenBank/DDBJ databases">
        <authorList>
            <consortium name="DOE Joint Genome Institute"/>
            <person name="Mondo S.J."/>
            <person name="Amses K.R."/>
            <person name="Simmons D.R."/>
            <person name="Longcore J.E."/>
            <person name="Seto K."/>
            <person name="Alves G.H."/>
            <person name="Bonds A.E."/>
            <person name="Quandt C.A."/>
            <person name="Davis W.J."/>
            <person name="Chang Y."/>
            <person name="Letcher P.M."/>
            <person name="Powell M.J."/>
            <person name="Kuo A."/>
            <person name="Labutti K."/>
            <person name="Pangilinan J."/>
            <person name="Andreopoulos W."/>
            <person name="Tritt A."/>
            <person name="Riley R."/>
            <person name="Hundley H."/>
            <person name="Johnson J."/>
            <person name="Lipzen A."/>
            <person name="Barry K."/>
            <person name="Berbee M.L."/>
            <person name="Buchler N.E."/>
            <person name="Grigoriev I.V."/>
            <person name="Spatafora J.W."/>
            <person name="Stajich J.E."/>
            <person name="James T.Y."/>
        </authorList>
    </citation>
    <scope>NUCLEOTIDE SEQUENCE</scope>
    <source>
        <strain evidence="2">AG</strain>
    </source>
</reference>
<feature type="region of interest" description="Disordered" evidence="1">
    <location>
        <begin position="159"/>
        <end position="256"/>
    </location>
</feature>
<feature type="compositionally biased region" description="Polar residues" evidence="1">
    <location>
        <begin position="233"/>
        <end position="246"/>
    </location>
</feature>
<feature type="compositionally biased region" description="Polar residues" evidence="1">
    <location>
        <begin position="479"/>
        <end position="509"/>
    </location>
</feature>
<feature type="region of interest" description="Disordered" evidence="1">
    <location>
        <begin position="454"/>
        <end position="509"/>
    </location>
</feature>
<feature type="region of interest" description="Disordered" evidence="1">
    <location>
        <begin position="30"/>
        <end position="121"/>
    </location>
</feature>
<protein>
    <submittedName>
        <fullName evidence="2">Uncharacterized protein</fullName>
    </submittedName>
</protein>
<sequence length="635" mass="70467">MATLTSGVALNASIENLLDLDSQVELRKQERQLRRQERERKRAEDLKRLEKAAQDESSKSISHTSMPQPSKNMSSDRLQKLEKELDEMKRSRHSRQPSPSQEIKTAVVLKSQPKNPKAEVKVEKRLNIGQVAAQQEKEPQVVSLKQAPAPSGIVAKAKERFSKEDEAHVVRPKLQEQGISAPTVKKDVSMDHKEDNLPQSVKPDSRKPVDQAPELSTLQTKEQPKKSVLSRYNVANESTSNKTASNVKPARPLRTSTTLAERAAMFKEVKQPETVTPPINKRKSMPVMNFGKMLEEDSDIDANISPSVCVSHRFGQPPQVITRKAWPTNEKESSTMMKKELISDLRKHPTAAKKVSKIFTSEQEAQVFNLKSSEKMMVTSSPVELSNTAITELDASNTMPNANSQDIMTRSAPPLQSLKQPIKPRSQKKKRSSTIALTSTVAEGKTEGLKAQIETEEQVEPTVMQQTSSVSVESKRISQNDNVQAAASQVTDKPTNESGKSVGNTGTTEASNIMKVQQDLKPTAESEANAIRARMLAKRRSTPLMDSKPKPYVPKISEDQLSFSDLRASLGRRGTENFRNATEKMIEQRGRNMNITTFRWSASSTAMENKSASPLSGKATSELHRPSPKVLPQVS</sequence>
<reference evidence="2" key="2">
    <citation type="journal article" date="2022" name="Proc. Natl. Acad. Sci. U.S.A.">
        <title>Diploid-dominant life cycles characterize the early evolution of Fungi.</title>
        <authorList>
            <person name="Amses K.R."/>
            <person name="Simmons D.R."/>
            <person name="Longcore J.E."/>
            <person name="Mondo S.J."/>
            <person name="Seto K."/>
            <person name="Jeronimo G.H."/>
            <person name="Bonds A.E."/>
            <person name="Quandt C.A."/>
            <person name="Davis W.J."/>
            <person name="Chang Y."/>
            <person name="Federici B.A."/>
            <person name="Kuo A."/>
            <person name="LaButti K."/>
            <person name="Pangilinan J."/>
            <person name="Andreopoulos W."/>
            <person name="Tritt A."/>
            <person name="Riley R."/>
            <person name="Hundley H."/>
            <person name="Johnson J."/>
            <person name="Lipzen A."/>
            <person name="Barry K."/>
            <person name="Lang B.F."/>
            <person name="Cuomo C.A."/>
            <person name="Buchler N.E."/>
            <person name="Grigoriev I.V."/>
            <person name="Spatafora J.W."/>
            <person name="Stajich J.E."/>
            <person name="James T.Y."/>
        </authorList>
    </citation>
    <scope>NUCLEOTIDE SEQUENCE</scope>
    <source>
        <strain evidence="2">AG</strain>
    </source>
</reference>
<proteinExistence type="predicted"/>
<feature type="compositionally biased region" description="Polar residues" evidence="1">
    <location>
        <begin position="59"/>
        <end position="76"/>
    </location>
</feature>
<feature type="compositionally biased region" description="Polar residues" evidence="1">
    <location>
        <begin position="395"/>
        <end position="408"/>
    </location>
</feature>
<accession>A0AAD5HHT0</accession>
<dbReference type="GeneID" id="75911781"/>
<evidence type="ECO:0000313" key="2">
    <source>
        <dbReference type="EMBL" id="KAI8582976.1"/>
    </source>
</evidence>
<dbReference type="EMBL" id="MU620898">
    <property type="protein sequence ID" value="KAI8582976.1"/>
    <property type="molecule type" value="Genomic_DNA"/>
</dbReference>
<feature type="region of interest" description="Disordered" evidence="1">
    <location>
        <begin position="395"/>
        <end position="442"/>
    </location>
</feature>
<dbReference type="RefSeq" id="XP_051447980.1">
    <property type="nucleotide sequence ID" value="XM_051586433.1"/>
</dbReference>
<feature type="compositionally biased region" description="Basic and acidic residues" evidence="1">
    <location>
        <begin position="30"/>
        <end position="58"/>
    </location>
</feature>
<evidence type="ECO:0000313" key="3">
    <source>
        <dbReference type="Proteomes" id="UP001206595"/>
    </source>
</evidence>
<comment type="caution">
    <text evidence="2">The sequence shown here is derived from an EMBL/GenBank/DDBJ whole genome shotgun (WGS) entry which is preliminary data.</text>
</comment>
<name>A0AAD5HHT0_UMBRA</name>
<feature type="compositionally biased region" description="Polar residues" evidence="1">
    <location>
        <begin position="601"/>
        <end position="614"/>
    </location>
</feature>
<dbReference type="Proteomes" id="UP001206595">
    <property type="component" value="Unassembled WGS sequence"/>
</dbReference>